<comment type="similarity">
    <text evidence="1">Belongs to the bacterial solute-binding protein 3 family.</text>
</comment>
<sequence>MQRIALVALTGLLVLTACAGADPAPTSTPGGTGTTVSLPPTSEQASGSPTIDKIKARGRMVVGVADNLPGVSRYHQDGGKHSGFDIRLADLIATGFGLPKDSVRFRSTTAATRLSTLESGDVDLAFGGIKTSKQPQIGLVGPYLPVHQDLLTRKGTTAVAPGQPVCVVADSGAAEKARTVSTNLVEERNGDACVSALRSGAVAAFSGDDLVLRGYAAAENGAFTVLGRSLSTEGYFIGIPARDRALRAKLVEILGKAIGDGSWAKLYQESFGAPAPTPPSVK</sequence>
<feature type="signal peptide" evidence="5">
    <location>
        <begin position="1"/>
        <end position="19"/>
    </location>
</feature>
<feature type="compositionally biased region" description="Low complexity" evidence="4">
    <location>
        <begin position="24"/>
        <end position="42"/>
    </location>
</feature>
<proteinExistence type="inferred from homology"/>
<protein>
    <submittedName>
        <fullName evidence="7">Glutamate transport system substrate-binding protein</fullName>
    </submittedName>
</protein>
<comment type="caution">
    <text evidence="7">The sequence shown here is derived from an EMBL/GenBank/DDBJ whole genome shotgun (WGS) entry which is preliminary data.</text>
</comment>
<keyword evidence="3 5" id="KW-0732">Signal</keyword>
<evidence type="ECO:0000256" key="2">
    <source>
        <dbReference type="ARBA" id="ARBA00022448"/>
    </source>
</evidence>
<dbReference type="Pfam" id="PF00497">
    <property type="entry name" value="SBP_bac_3"/>
    <property type="match status" value="1"/>
</dbReference>
<dbReference type="EMBL" id="JACHMH010000001">
    <property type="protein sequence ID" value="MBB4676770.1"/>
    <property type="molecule type" value="Genomic_DNA"/>
</dbReference>
<dbReference type="GO" id="GO:0006865">
    <property type="term" value="P:amino acid transport"/>
    <property type="evidence" value="ECO:0007669"/>
    <property type="project" value="TreeGrafter"/>
</dbReference>
<dbReference type="GO" id="GO:0005576">
    <property type="term" value="C:extracellular region"/>
    <property type="evidence" value="ECO:0007669"/>
    <property type="project" value="TreeGrafter"/>
</dbReference>
<dbReference type="PANTHER" id="PTHR30085">
    <property type="entry name" value="AMINO ACID ABC TRANSPORTER PERMEASE"/>
    <property type="match status" value="1"/>
</dbReference>
<reference evidence="7 8" key="1">
    <citation type="submission" date="2020-08" db="EMBL/GenBank/DDBJ databases">
        <title>Sequencing the genomes of 1000 actinobacteria strains.</title>
        <authorList>
            <person name="Klenk H.-P."/>
        </authorList>
    </citation>
    <scope>NUCLEOTIDE SEQUENCE [LARGE SCALE GENOMIC DNA]</scope>
    <source>
        <strain evidence="7 8">DSM 44230</strain>
    </source>
</reference>
<dbReference type="SUPFAM" id="SSF53850">
    <property type="entry name" value="Periplasmic binding protein-like II"/>
    <property type="match status" value="1"/>
</dbReference>
<dbReference type="SMART" id="SM00062">
    <property type="entry name" value="PBPb"/>
    <property type="match status" value="1"/>
</dbReference>
<evidence type="ECO:0000259" key="6">
    <source>
        <dbReference type="SMART" id="SM00062"/>
    </source>
</evidence>
<evidence type="ECO:0000256" key="3">
    <source>
        <dbReference type="ARBA" id="ARBA00022729"/>
    </source>
</evidence>
<feature type="domain" description="Solute-binding protein family 3/N-terminal" evidence="6">
    <location>
        <begin position="59"/>
        <end position="274"/>
    </location>
</feature>
<dbReference type="PANTHER" id="PTHR30085:SF6">
    <property type="entry name" value="ABC TRANSPORTER GLUTAMINE-BINDING PROTEIN GLNH"/>
    <property type="match status" value="1"/>
</dbReference>
<keyword evidence="8" id="KW-1185">Reference proteome</keyword>
<evidence type="ECO:0000256" key="5">
    <source>
        <dbReference type="SAM" id="SignalP"/>
    </source>
</evidence>
<feature type="chain" id="PRO_5038843073" evidence="5">
    <location>
        <begin position="20"/>
        <end position="282"/>
    </location>
</feature>
<dbReference type="Gene3D" id="3.40.190.10">
    <property type="entry name" value="Periplasmic binding protein-like II"/>
    <property type="match status" value="2"/>
</dbReference>
<accession>A0A7W7C935</accession>
<dbReference type="Proteomes" id="UP000533598">
    <property type="component" value="Unassembled WGS sequence"/>
</dbReference>
<evidence type="ECO:0000256" key="1">
    <source>
        <dbReference type="ARBA" id="ARBA00010333"/>
    </source>
</evidence>
<dbReference type="PROSITE" id="PS51257">
    <property type="entry name" value="PROKAR_LIPOPROTEIN"/>
    <property type="match status" value="1"/>
</dbReference>
<evidence type="ECO:0000313" key="7">
    <source>
        <dbReference type="EMBL" id="MBB4676770.1"/>
    </source>
</evidence>
<organism evidence="7 8">
    <name type="scientific">Crossiella cryophila</name>
    <dbReference type="NCBI Taxonomy" id="43355"/>
    <lineage>
        <taxon>Bacteria</taxon>
        <taxon>Bacillati</taxon>
        <taxon>Actinomycetota</taxon>
        <taxon>Actinomycetes</taxon>
        <taxon>Pseudonocardiales</taxon>
        <taxon>Pseudonocardiaceae</taxon>
        <taxon>Crossiella</taxon>
    </lineage>
</organism>
<dbReference type="InterPro" id="IPR001638">
    <property type="entry name" value="Solute-binding_3/MltF_N"/>
</dbReference>
<feature type="region of interest" description="Disordered" evidence="4">
    <location>
        <begin position="24"/>
        <end position="51"/>
    </location>
</feature>
<evidence type="ECO:0000256" key="4">
    <source>
        <dbReference type="SAM" id="MobiDB-lite"/>
    </source>
</evidence>
<evidence type="ECO:0000313" key="8">
    <source>
        <dbReference type="Proteomes" id="UP000533598"/>
    </source>
</evidence>
<name>A0A7W7C935_9PSEU</name>
<gene>
    <name evidence="7" type="ORF">HNR67_002888</name>
</gene>
<dbReference type="AlphaFoldDB" id="A0A7W7C935"/>
<dbReference type="GO" id="GO:0030288">
    <property type="term" value="C:outer membrane-bounded periplasmic space"/>
    <property type="evidence" value="ECO:0007669"/>
    <property type="project" value="TreeGrafter"/>
</dbReference>
<dbReference type="RefSeq" id="WP_185002549.1">
    <property type="nucleotide sequence ID" value="NZ_BAAAUI010000012.1"/>
</dbReference>
<dbReference type="InterPro" id="IPR051455">
    <property type="entry name" value="Bact_solute-bind_prot3"/>
</dbReference>
<keyword evidence="2" id="KW-0813">Transport</keyword>